<dbReference type="SUPFAM" id="SSF55729">
    <property type="entry name" value="Acyl-CoA N-acyltransferases (Nat)"/>
    <property type="match status" value="1"/>
</dbReference>
<dbReference type="AlphaFoldDB" id="A0A0G3X7D7"/>
<keyword evidence="3" id="KW-1185">Reference proteome</keyword>
<feature type="domain" description="N-acetyltransferase" evidence="1">
    <location>
        <begin position="7"/>
        <end position="169"/>
    </location>
</feature>
<sequence length="173" mass="18667">MISFTDGSWRAMMQSDLPIVADMASSSHPDYPEDAAVFAERLELFPQGCAILECNGEVAGYHIAHPGRFGEPVPLDHFLGSIPDDADVLYLHEIALLPAARGSGAASAAVTNLKKLAQRYDYDRLALVSVNQTSGFWRGQGFEPETGETINRQLAGYGGESSYMVCDLGKSLP</sequence>
<organism evidence="2 3">
    <name type="scientific">Pelagerythrobacter marensis</name>
    <dbReference type="NCBI Taxonomy" id="543877"/>
    <lineage>
        <taxon>Bacteria</taxon>
        <taxon>Pseudomonadati</taxon>
        <taxon>Pseudomonadota</taxon>
        <taxon>Alphaproteobacteria</taxon>
        <taxon>Sphingomonadales</taxon>
        <taxon>Erythrobacteraceae</taxon>
        <taxon>Pelagerythrobacter</taxon>
    </lineage>
</organism>
<reference evidence="2 3" key="1">
    <citation type="submission" date="2015-06" db="EMBL/GenBank/DDBJ databases">
        <authorList>
            <person name="Kim K.M."/>
        </authorList>
    </citation>
    <scope>NUCLEOTIDE SEQUENCE [LARGE SCALE GENOMIC DNA]</scope>
    <source>
        <strain evidence="2 3">KCTC 22370</strain>
    </source>
</reference>
<dbReference type="InterPro" id="IPR000182">
    <property type="entry name" value="GNAT_dom"/>
</dbReference>
<dbReference type="KEGG" id="amx:AM2010_1423"/>
<evidence type="ECO:0000313" key="2">
    <source>
        <dbReference type="EMBL" id="AKM07495.1"/>
    </source>
</evidence>
<dbReference type="RefSeq" id="WP_047806495.1">
    <property type="nucleotide sequence ID" value="NZ_CP011805.1"/>
</dbReference>
<name>A0A0G3X7D7_9SPHN</name>
<keyword evidence="2" id="KW-0808">Transferase</keyword>
<evidence type="ECO:0000313" key="3">
    <source>
        <dbReference type="Proteomes" id="UP000037643"/>
    </source>
</evidence>
<evidence type="ECO:0000259" key="1">
    <source>
        <dbReference type="PROSITE" id="PS51186"/>
    </source>
</evidence>
<protein>
    <submittedName>
        <fullName evidence="2">GCN5-related N-acetyltransferase</fullName>
    </submittedName>
</protein>
<dbReference type="OrthoDB" id="359414at2"/>
<dbReference type="Gene3D" id="3.40.630.30">
    <property type="match status" value="1"/>
</dbReference>
<dbReference type="EMBL" id="CP011805">
    <property type="protein sequence ID" value="AKM07495.1"/>
    <property type="molecule type" value="Genomic_DNA"/>
</dbReference>
<proteinExistence type="predicted"/>
<dbReference type="Proteomes" id="UP000037643">
    <property type="component" value="Chromosome"/>
</dbReference>
<dbReference type="Pfam" id="PF00583">
    <property type="entry name" value="Acetyltransf_1"/>
    <property type="match status" value="1"/>
</dbReference>
<accession>A0A0G3X7D7</accession>
<dbReference type="PROSITE" id="PS51186">
    <property type="entry name" value="GNAT"/>
    <property type="match status" value="1"/>
</dbReference>
<dbReference type="InterPro" id="IPR016181">
    <property type="entry name" value="Acyl_CoA_acyltransferase"/>
</dbReference>
<dbReference type="PATRIC" id="fig|543877.4.peg.1447"/>
<gene>
    <name evidence="2" type="ORF">AM2010_1423</name>
</gene>
<dbReference type="GO" id="GO:0016747">
    <property type="term" value="F:acyltransferase activity, transferring groups other than amino-acyl groups"/>
    <property type="evidence" value="ECO:0007669"/>
    <property type="project" value="InterPro"/>
</dbReference>